<dbReference type="Pfam" id="PF01494">
    <property type="entry name" value="FAD_binding_3"/>
    <property type="match status" value="1"/>
</dbReference>
<dbReference type="InterPro" id="IPR050631">
    <property type="entry name" value="PheA/TfdB_FAD_monoxygenase"/>
</dbReference>
<dbReference type="AlphaFoldDB" id="A0A255GF69"/>
<feature type="domain" description="FAD-binding" evidence="2">
    <location>
        <begin position="11"/>
        <end position="362"/>
    </location>
</feature>
<gene>
    <name evidence="3" type="ORF">CGZ94_07910</name>
</gene>
<dbReference type="PANTHER" id="PTHR43476">
    <property type="entry name" value="3-(3-HYDROXY-PHENYL)PROPIONATE/3-HYDROXYCINNAMIC ACID HYDROXYLASE"/>
    <property type="match status" value="1"/>
</dbReference>
<dbReference type="InterPro" id="IPR002938">
    <property type="entry name" value="FAD-bd"/>
</dbReference>
<dbReference type="GO" id="GO:0008688">
    <property type="term" value="F:3-(3-hydroxyphenyl)propionate hydroxylase activity"/>
    <property type="evidence" value="ECO:0007669"/>
    <property type="project" value="TreeGrafter"/>
</dbReference>
<evidence type="ECO:0000256" key="1">
    <source>
        <dbReference type="ARBA" id="ARBA00023002"/>
    </source>
</evidence>
<evidence type="ECO:0000313" key="4">
    <source>
        <dbReference type="Proteomes" id="UP000215896"/>
    </source>
</evidence>
<comment type="caution">
    <text evidence="3">The sequence shown here is derived from an EMBL/GenBank/DDBJ whole genome shotgun (WGS) entry which is preliminary data.</text>
</comment>
<dbReference type="OrthoDB" id="3316391at2"/>
<dbReference type="SUPFAM" id="SSF51905">
    <property type="entry name" value="FAD/NAD(P)-binding domain"/>
    <property type="match status" value="1"/>
</dbReference>
<dbReference type="NCBIfam" id="NF004829">
    <property type="entry name" value="PRK06183.1-3"/>
    <property type="match status" value="1"/>
</dbReference>
<dbReference type="InterPro" id="IPR036188">
    <property type="entry name" value="FAD/NAD-bd_sf"/>
</dbReference>
<keyword evidence="4" id="KW-1185">Reference proteome</keyword>
<evidence type="ECO:0000313" key="3">
    <source>
        <dbReference type="EMBL" id="OYO14508.1"/>
    </source>
</evidence>
<organism evidence="3 4">
    <name type="scientific">Enemella evansiae</name>
    <dbReference type="NCBI Taxonomy" id="2016499"/>
    <lineage>
        <taxon>Bacteria</taxon>
        <taxon>Bacillati</taxon>
        <taxon>Actinomycetota</taxon>
        <taxon>Actinomycetes</taxon>
        <taxon>Propionibacteriales</taxon>
        <taxon>Propionibacteriaceae</taxon>
        <taxon>Enemella</taxon>
    </lineage>
</organism>
<evidence type="ECO:0000259" key="2">
    <source>
        <dbReference type="Pfam" id="PF01494"/>
    </source>
</evidence>
<sequence>MSERSTMTTDYDVIQIGFGPVGHISTALLAQNDHSVGIFERSPEQYPLPRAGHIDHEIMRIFQGVGAAHEFEKFAIPIPDYDMLNKHGQVLIHLDWNAPTPSGWKSDYLIYQPHMEDALCEAMGRIGGYDLHRGWEATAIVQHPDHVEVHVRENRRIDGSWQAAGPERVVTAKYLIGADGAGSFTRRTVGIEMDDLGFEHDWLVTDIRPHDPDVFVDMPQGGAQVCDPARPTSMFRWLGRNHLRWEFKLRDDEKPEEMATEEKVFELLAKWDVGPDRFDIIRRTVYTFRSLLARSFRKDRVLLIGDAAHLMPPFMGQGMCSGIRDATALAWRLDLILRGVASDELLDGYTSERSPHVRKIIDISVELGKVICVTDEQEAEERDRFLLSGEAPPPEPFPWLTDGFLQPDPTTPEVGQLGVQGRIIRDGRTGMADDLIGTGWTLFVRRPELLDELGAASRGVLEDLRAHAFHVTQAQIDSPRTVIDIDATYSQWFARLGATAVLVRPDYYVYGTASTLEELEAMLSGVREQLGVPVSAASAAR</sequence>
<dbReference type="EMBL" id="NMVO01000012">
    <property type="protein sequence ID" value="OYO14508.1"/>
    <property type="molecule type" value="Genomic_DNA"/>
</dbReference>
<keyword evidence="3" id="KW-0503">Monooxygenase</keyword>
<proteinExistence type="predicted"/>
<name>A0A255GF69_9ACTN</name>
<dbReference type="GO" id="GO:0071949">
    <property type="term" value="F:FAD binding"/>
    <property type="evidence" value="ECO:0007669"/>
    <property type="project" value="InterPro"/>
</dbReference>
<dbReference type="PANTHER" id="PTHR43476:SF3">
    <property type="entry name" value="FAD-BINDING MONOOXYGENASE"/>
    <property type="match status" value="1"/>
</dbReference>
<dbReference type="Gene3D" id="3.30.70.2450">
    <property type="match status" value="1"/>
</dbReference>
<keyword evidence="1" id="KW-0560">Oxidoreductase</keyword>
<dbReference type="PRINTS" id="PR00420">
    <property type="entry name" value="RNGMNOXGNASE"/>
</dbReference>
<reference evidence="3 4" key="1">
    <citation type="submission" date="2017-07" db="EMBL/GenBank/DDBJ databases">
        <title>Draft whole genome sequences of clinical Proprionibacteriaceae strains.</title>
        <authorList>
            <person name="Bernier A.-M."/>
            <person name="Bernard K."/>
            <person name="Domingo M.-C."/>
        </authorList>
    </citation>
    <scope>NUCLEOTIDE SEQUENCE [LARGE SCALE GENOMIC DNA]</scope>
    <source>
        <strain evidence="3 4">NML 030167</strain>
    </source>
</reference>
<dbReference type="GO" id="GO:0019622">
    <property type="term" value="P:3-(3-hydroxy)phenylpropionate catabolic process"/>
    <property type="evidence" value="ECO:0007669"/>
    <property type="project" value="TreeGrafter"/>
</dbReference>
<protein>
    <submittedName>
        <fullName evidence="3">Monooxygenase</fullName>
    </submittedName>
</protein>
<dbReference type="Proteomes" id="UP000215896">
    <property type="component" value="Unassembled WGS sequence"/>
</dbReference>
<accession>A0A255GF69</accession>
<dbReference type="Gene3D" id="3.50.50.60">
    <property type="entry name" value="FAD/NAD(P)-binding domain"/>
    <property type="match status" value="1"/>
</dbReference>